<reference evidence="1" key="1">
    <citation type="submission" date="2009-11" db="EMBL/GenBank/DDBJ databases">
        <authorList>
            <consortium name="US DOE Joint Genome Institute (JGI-PGF)"/>
            <person name="Ottilar R."/>
            <person name="Schmutz J."/>
            <person name="Salamov A."/>
            <person name="Cheng J.F."/>
            <person name="Lucas S."/>
            <person name="Pitluck S."/>
            <person name="Gundlach H."/>
            <person name="Guo Y."/>
            <person name="Haberer G."/>
            <person name="Nasrallah J."/>
            <person name="Mayer K.F.X."/>
            <person name="van de Peer Y."/>
            <person name="Weigel D."/>
            <person name="Grigoriev I.V."/>
        </authorList>
    </citation>
    <scope>NUCLEOTIDE SEQUENCE</scope>
    <source>
        <strain evidence="1">Nigerian</strain>
    </source>
</reference>
<gene>
    <name evidence="1" type="ORF">XENTR_v90029355mg</name>
</gene>
<organism evidence="1">
    <name type="scientific">Xenopus tropicalis</name>
    <name type="common">Western clawed frog</name>
    <name type="synonym">Silurana tropicalis</name>
    <dbReference type="NCBI Taxonomy" id="8364"/>
    <lineage>
        <taxon>Eukaryota</taxon>
        <taxon>Metazoa</taxon>
        <taxon>Chordata</taxon>
        <taxon>Craniata</taxon>
        <taxon>Vertebrata</taxon>
        <taxon>Euteleostomi</taxon>
        <taxon>Amphibia</taxon>
        <taxon>Batrachia</taxon>
        <taxon>Anura</taxon>
        <taxon>Pipoidea</taxon>
        <taxon>Pipidae</taxon>
        <taxon>Xenopodinae</taxon>
        <taxon>Xenopus</taxon>
        <taxon>Silurana</taxon>
    </lineage>
</organism>
<name>A0A1B8Y8N0_XENTR</name>
<dbReference type="EMBL" id="KV460383">
    <property type="protein sequence ID" value="OCA19306.1"/>
    <property type="molecule type" value="Genomic_DNA"/>
</dbReference>
<reference evidence="1" key="2">
    <citation type="journal article" date="2010" name="Science">
        <title>The genome of the Western clawed frog Xenopus tropicalis.</title>
        <authorList>
            <person name="Hellsten U."/>
            <person name="Harland R.M."/>
            <person name="Gilchrist M.J."/>
            <person name="Hendrix D."/>
            <person name="Jurka J."/>
            <person name="Kapitonov V."/>
            <person name="Ovcharenko I."/>
            <person name="Putnam N.H."/>
            <person name="Shu S."/>
            <person name="Taher L."/>
            <person name="Blitz I.L."/>
            <person name="Blumberg B."/>
            <person name="Dichmann D.S."/>
            <person name="Dubchak I."/>
            <person name="Amaya E."/>
            <person name="Detter J.C."/>
            <person name="Fletcher R."/>
            <person name="Gerhard D.S."/>
            <person name="Goodstein D."/>
            <person name="Graves T."/>
            <person name="Grigoriev I.V."/>
            <person name="Grimwood J."/>
            <person name="Kawashima T."/>
            <person name="Lindquist E."/>
            <person name="Lucas S.M."/>
            <person name="Mead P.E."/>
            <person name="Mitros T."/>
            <person name="Ogino H."/>
            <person name="Ohta Y."/>
            <person name="Poliakov A.V."/>
            <person name="Pollet N."/>
            <person name="Robert J."/>
            <person name="Salamov A."/>
            <person name="Sater A.K."/>
            <person name="Schmutz J."/>
            <person name="Terry A."/>
            <person name="Vize P.D."/>
            <person name="Warren W.C."/>
            <person name="Wells D."/>
            <person name="Wills A."/>
            <person name="Wilson R.K."/>
            <person name="Zimmerman L.B."/>
            <person name="Zorn A.M."/>
            <person name="Grainger R."/>
            <person name="Grammer T."/>
            <person name="Khokha M.K."/>
            <person name="Richardson P.M."/>
            <person name="Rokhsar D.S."/>
        </authorList>
    </citation>
    <scope>NUCLEOTIDE SEQUENCE [LARGE SCALE GENOMIC DNA]</scope>
    <source>
        <strain evidence="1">Nigerian</strain>
    </source>
</reference>
<reference evidence="1" key="3">
    <citation type="submission" date="2016-05" db="EMBL/GenBank/DDBJ databases">
        <title>WGS assembly of Xenopus tropicalis.</title>
        <authorList>
            <person name="Sessions A."/>
            <person name="Jenkins J."/>
            <person name="Mitros T."/>
            <person name="Lyons J.T."/>
            <person name="Dichmann D.S."/>
            <person name="Robert J."/>
            <person name="Harland R.M."/>
            <person name="Rokhsar D.S."/>
        </authorList>
    </citation>
    <scope>NUCLEOTIDE SEQUENCE</scope>
    <source>
        <strain evidence="1">Nigerian</strain>
    </source>
</reference>
<sequence length="167" mass="18726">MSDDPWPYFTWNILKETYWINGKTLIFAGYGGPPAPQLIQRIQPAGNFDSELAHIPLMPDISACLPQTLADDYSCALNEHLTQTLTRAYCGVLNEPRTQLSECACPDMHGHPRGDARSEPESSRVRAMAVTAVLVSQSHVWLPPTVEFSSLLTRLYFRVTCDSRIFI</sequence>
<proteinExistence type="predicted"/>
<protein>
    <submittedName>
        <fullName evidence="1">Uncharacterized protein</fullName>
    </submittedName>
</protein>
<accession>A0A1B8Y8N0</accession>
<evidence type="ECO:0000313" key="1">
    <source>
        <dbReference type="EMBL" id="OCA19306.1"/>
    </source>
</evidence>
<dbReference type="AlphaFoldDB" id="A0A1B8Y8N0"/>